<evidence type="ECO:0000313" key="1">
    <source>
        <dbReference type="EMBL" id="MRG96829.1"/>
    </source>
</evidence>
<gene>
    <name evidence="1" type="ORF">GF068_33635</name>
</gene>
<organism evidence="1 2">
    <name type="scientific">Polyangium spumosum</name>
    <dbReference type="NCBI Taxonomy" id="889282"/>
    <lineage>
        <taxon>Bacteria</taxon>
        <taxon>Pseudomonadati</taxon>
        <taxon>Myxococcota</taxon>
        <taxon>Polyangia</taxon>
        <taxon>Polyangiales</taxon>
        <taxon>Polyangiaceae</taxon>
        <taxon>Polyangium</taxon>
    </lineage>
</organism>
<proteinExistence type="predicted"/>
<accession>A0A6N7PY52</accession>
<reference evidence="1 2" key="1">
    <citation type="submission" date="2019-10" db="EMBL/GenBank/DDBJ databases">
        <title>A soil myxobacterium in the family Polyangiaceae.</title>
        <authorList>
            <person name="Li Y."/>
            <person name="Wang J."/>
        </authorList>
    </citation>
    <scope>NUCLEOTIDE SEQUENCE [LARGE SCALE GENOMIC DNA]</scope>
    <source>
        <strain evidence="1 2">DSM 14734</strain>
    </source>
</reference>
<dbReference type="AlphaFoldDB" id="A0A6N7PY52"/>
<dbReference type="RefSeq" id="WP_153823622.1">
    <property type="nucleotide sequence ID" value="NZ_WJIE01000013.1"/>
</dbReference>
<dbReference type="Proteomes" id="UP000440224">
    <property type="component" value="Unassembled WGS sequence"/>
</dbReference>
<protein>
    <recommendedName>
        <fullName evidence="3">Nucleotidyl transferase AbiEii/AbiGii toxin family protein</fullName>
    </recommendedName>
</protein>
<evidence type="ECO:0008006" key="3">
    <source>
        <dbReference type="Google" id="ProtNLM"/>
    </source>
</evidence>
<comment type="caution">
    <text evidence="1">The sequence shown here is derived from an EMBL/GenBank/DDBJ whole genome shotgun (WGS) entry which is preliminary data.</text>
</comment>
<dbReference type="EMBL" id="WJIE01000013">
    <property type="protein sequence ID" value="MRG96829.1"/>
    <property type="molecule type" value="Genomic_DNA"/>
</dbReference>
<sequence>MTDRATALRVLAALGRTPIGGAAVLVGSSGLFGFETQVPALTEDVDISIPEPLAAAHGDAIVAALAAQGFEHEHGTATFVSADGVTFDLLGHGEPEEGDHIGGAGSLRVMVFEDISRIVGELDATIALPEGGRALSPAGFVASKLLTERAHKGTKDKLQALLVIAEHAGDPPFEAELTRLLGRMDDVRLDDVRAGAQDAAIALGRDPTFSDAGAEGYASALRQAELGLARLLHLLEDLHA</sequence>
<evidence type="ECO:0000313" key="2">
    <source>
        <dbReference type="Proteomes" id="UP000440224"/>
    </source>
</evidence>
<keyword evidence="2" id="KW-1185">Reference proteome</keyword>
<dbReference type="OrthoDB" id="7060358at2"/>
<name>A0A6N7PY52_9BACT</name>